<dbReference type="InterPro" id="IPR058031">
    <property type="entry name" value="AAA_lid_NorR"/>
</dbReference>
<keyword evidence="2" id="KW-0067">ATP-binding</keyword>
<dbReference type="PANTHER" id="PTHR32071">
    <property type="entry name" value="TRANSCRIPTIONAL REGULATORY PROTEIN"/>
    <property type="match status" value="1"/>
</dbReference>
<proteinExistence type="predicted"/>
<dbReference type="Gene3D" id="1.10.10.60">
    <property type="entry name" value="Homeodomain-like"/>
    <property type="match status" value="1"/>
</dbReference>
<sequence>MLQSGKILIVDDNKGVLSALELLLQDVYKTVTTLQNPNGISSVIDLKSYDVILLDMNFSSRINTGNEGFYWLRKLKEIAPDASVIMMTAFGDVELAVNTLKEGAIDFVLKPWDNEKILATIHAAFQLGKSKKEVSLLKQSEKKLKHLINETEQQIIGNSSAINAVLKITEKVAKTSANVLITGENGTGKELIARAIHNQSAQHQEILVNVDVSAIPESLFESELFGHVKGAFTDAKNDRAGKFEVAHNGTLFLDEIGNLPLQLQSKLLKVIQQKEIVRIGSNKVIPVNVRLVCATNCDLNKMVDEGLFREDLLYRINTIHIEVPALRERGNDIIELAEFFLNKYANKYDKKGLKLSSAIKKKLLKYPWPGNIRELQHTMERCVILSENNLLTVNDFMFNQRQTKALNTADITIDEMEKNMIITALKKHDGNYSTAAEQLGITRQTLYNKTKRYKI</sequence>
<keyword evidence="3" id="KW-0805">Transcription regulation</keyword>
<dbReference type="Proteomes" id="UP001501692">
    <property type="component" value="Unassembled WGS sequence"/>
</dbReference>
<organism evidence="9 10">
    <name type="scientific">Algibacter aquimarinus</name>
    <dbReference type="NCBI Taxonomy" id="1136748"/>
    <lineage>
        <taxon>Bacteria</taxon>
        <taxon>Pseudomonadati</taxon>
        <taxon>Bacteroidota</taxon>
        <taxon>Flavobacteriia</taxon>
        <taxon>Flavobacteriales</taxon>
        <taxon>Flavobacteriaceae</taxon>
        <taxon>Algibacter</taxon>
    </lineage>
</organism>
<protein>
    <submittedName>
        <fullName evidence="9">Sigma-54 dependent transcriptional regulator</fullName>
    </submittedName>
</protein>
<reference evidence="10" key="1">
    <citation type="journal article" date="2019" name="Int. J. Syst. Evol. Microbiol.">
        <title>The Global Catalogue of Microorganisms (GCM) 10K type strain sequencing project: providing services to taxonomists for standard genome sequencing and annotation.</title>
        <authorList>
            <consortium name="The Broad Institute Genomics Platform"/>
            <consortium name="The Broad Institute Genome Sequencing Center for Infectious Disease"/>
            <person name="Wu L."/>
            <person name="Ma J."/>
        </authorList>
    </citation>
    <scope>NUCLEOTIDE SEQUENCE [LARGE SCALE GENOMIC DNA]</scope>
    <source>
        <strain evidence="10">JCM 18287</strain>
    </source>
</reference>
<dbReference type="SUPFAM" id="SSF52540">
    <property type="entry name" value="P-loop containing nucleoside triphosphate hydrolases"/>
    <property type="match status" value="1"/>
</dbReference>
<evidence type="ECO:0000259" key="7">
    <source>
        <dbReference type="PROSITE" id="PS50045"/>
    </source>
</evidence>
<gene>
    <name evidence="9" type="ORF">GCM10023315_01990</name>
</gene>
<dbReference type="InterPro" id="IPR002078">
    <property type="entry name" value="Sigma_54_int"/>
</dbReference>
<keyword evidence="1" id="KW-0547">Nucleotide-binding</keyword>
<dbReference type="Gene3D" id="1.10.8.60">
    <property type="match status" value="1"/>
</dbReference>
<dbReference type="Gene3D" id="3.40.50.300">
    <property type="entry name" value="P-loop containing nucleotide triphosphate hydrolases"/>
    <property type="match status" value="1"/>
</dbReference>
<dbReference type="PROSITE" id="PS50045">
    <property type="entry name" value="SIGMA54_INTERACT_4"/>
    <property type="match status" value="1"/>
</dbReference>
<dbReference type="CDD" id="cd00009">
    <property type="entry name" value="AAA"/>
    <property type="match status" value="1"/>
</dbReference>
<dbReference type="InterPro" id="IPR011006">
    <property type="entry name" value="CheY-like_superfamily"/>
</dbReference>
<evidence type="ECO:0000256" key="2">
    <source>
        <dbReference type="ARBA" id="ARBA00022840"/>
    </source>
</evidence>
<evidence type="ECO:0000313" key="10">
    <source>
        <dbReference type="Proteomes" id="UP001501692"/>
    </source>
</evidence>
<dbReference type="RefSeq" id="WP_345163432.1">
    <property type="nucleotide sequence ID" value="NZ_BAABJK010000002.1"/>
</dbReference>
<evidence type="ECO:0000313" key="9">
    <source>
        <dbReference type="EMBL" id="GAA4958124.1"/>
    </source>
</evidence>
<evidence type="ECO:0000256" key="6">
    <source>
        <dbReference type="PROSITE-ProRule" id="PRU00169"/>
    </source>
</evidence>
<evidence type="ECO:0000256" key="1">
    <source>
        <dbReference type="ARBA" id="ARBA00022741"/>
    </source>
</evidence>
<name>A0ABP9H062_9FLAO</name>
<dbReference type="InterPro" id="IPR003593">
    <property type="entry name" value="AAA+_ATPase"/>
</dbReference>
<evidence type="ECO:0000256" key="4">
    <source>
        <dbReference type="ARBA" id="ARBA00023125"/>
    </source>
</evidence>
<dbReference type="PANTHER" id="PTHR32071:SF113">
    <property type="entry name" value="ALGINATE BIOSYNTHESIS TRANSCRIPTIONAL REGULATORY PROTEIN ALGB"/>
    <property type="match status" value="1"/>
</dbReference>
<keyword evidence="4" id="KW-0238">DNA-binding</keyword>
<dbReference type="PROSITE" id="PS00676">
    <property type="entry name" value="SIGMA54_INTERACT_2"/>
    <property type="match status" value="1"/>
</dbReference>
<evidence type="ECO:0000256" key="5">
    <source>
        <dbReference type="ARBA" id="ARBA00023163"/>
    </source>
</evidence>
<dbReference type="SMART" id="SM00382">
    <property type="entry name" value="AAA"/>
    <property type="match status" value="1"/>
</dbReference>
<dbReference type="InterPro" id="IPR025944">
    <property type="entry name" value="Sigma_54_int_dom_CS"/>
</dbReference>
<comment type="caution">
    <text evidence="9">The sequence shown here is derived from an EMBL/GenBank/DDBJ whole genome shotgun (WGS) entry which is preliminary data.</text>
</comment>
<keyword evidence="6" id="KW-0597">Phosphoprotein</keyword>
<dbReference type="SUPFAM" id="SSF52172">
    <property type="entry name" value="CheY-like"/>
    <property type="match status" value="1"/>
</dbReference>
<dbReference type="InterPro" id="IPR025943">
    <property type="entry name" value="Sigma_54_int_dom_ATP-bd_2"/>
</dbReference>
<dbReference type="PROSITE" id="PS50110">
    <property type="entry name" value="RESPONSE_REGULATORY"/>
    <property type="match status" value="1"/>
</dbReference>
<dbReference type="InterPro" id="IPR027417">
    <property type="entry name" value="P-loop_NTPase"/>
</dbReference>
<accession>A0ABP9H062</accession>
<dbReference type="SUPFAM" id="SSF46689">
    <property type="entry name" value="Homeodomain-like"/>
    <property type="match status" value="1"/>
</dbReference>
<feature type="domain" description="Sigma-54 factor interaction" evidence="7">
    <location>
        <begin position="155"/>
        <end position="384"/>
    </location>
</feature>
<dbReference type="Pfam" id="PF00158">
    <property type="entry name" value="Sigma54_activat"/>
    <property type="match status" value="1"/>
</dbReference>
<keyword evidence="10" id="KW-1185">Reference proteome</keyword>
<dbReference type="PROSITE" id="PS00688">
    <property type="entry name" value="SIGMA54_INTERACT_3"/>
    <property type="match status" value="1"/>
</dbReference>
<keyword evidence="5" id="KW-0804">Transcription</keyword>
<dbReference type="Pfam" id="PF00072">
    <property type="entry name" value="Response_reg"/>
    <property type="match status" value="1"/>
</dbReference>
<dbReference type="InterPro" id="IPR001789">
    <property type="entry name" value="Sig_transdc_resp-reg_receiver"/>
</dbReference>
<feature type="modified residue" description="4-aspartylphosphate" evidence="6">
    <location>
        <position position="55"/>
    </location>
</feature>
<dbReference type="Pfam" id="PF25601">
    <property type="entry name" value="AAA_lid_14"/>
    <property type="match status" value="1"/>
</dbReference>
<dbReference type="EMBL" id="BAABJK010000002">
    <property type="protein sequence ID" value="GAA4958124.1"/>
    <property type="molecule type" value="Genomic_DNA"/>
</dbReference>
<evidence type="ECO:0000256" key="3">
    <source>
        <dbReference type="ARBA" id="ARBA00023015"/>
    </source>
</evidence>
<dbReference type="Gene3D" id="3.40.50.2300">
    <property type="match status" value="1"/>
</dbReference>
<dbReference type="SMART" id="SM00448">
    <property type="entry name" value="REC"/>
    <property type="match status" value="1"/>
</dbReference>
<dbReference type="Pfam" id="PF02954">
    <property type="entry name" value="HTH_8"/>
    <property type="match status" value="1"/>
</dbReference>
<dbReference type="InterPro" id="IPR002197">
    <property type="entry name" value="HTH_Fis"/>
</dbReference>
<dbReference type="InterPro" id="IPR009057">
    <property type="entry name" value="Homeodomain-like_sf"/>
</dbReference>
<feature type="domain" description="Response regulatory" evidence="8">
    <location>
        <begin position="6"/>
        <end position="125"/>
    </location>
</feature>
<evidence type="ECO:0000259" key="8">
    <source>
        <dbReference type="PROSITE" id="PS50110"/>
    </source>
</evidence>
<dbReference type="PRINTS" id="PR01590">
    <property type="entry name" value="HTHFIS"/>
</dbReference>